<comment type="caution">
    <text evidence="1">The sequence shown here is derived from an EMBL/GenBank/DDBJ whole genome shotgun (WGS) entry which is preliminary data.</text>
</comment>
<organism evidence="1 2">
    <name type="scientific">Trifolium medium</name>
    <dbReference type="NCBI Taxonomy" id="97028"/>
    <lineage>
        <taxon>Eukaryota</taxon>
        <taxon>Viridiplantae</taxon>
        <taxon>Streptophyta</taxon>
        <taxon>Embryophyta</taxon>
        <taxon>Tracheophyta</taxon>
        <taxon>Spermatophyta</taxon>
        <taxon>Magnoliopsida</taxon>
        <taxon>eudicotyledons</taxon>
        <taxon>Gunneridae</taxon>
        <taxon>Pentapetalae</taxon>
        <taxon>rosids</taxon>
        <taxon>fabids</taxon>
        <taxon>Fabales</taxon>
        <taxon>Fabaceae</taxon>
        <taxon>Papilionoideae</taxon>
        <taxon>50 kb inversion clade</taxon>
        <taxon>NPAAA clade</taxon>
        <taxon>Hologalegina</taxon>
        <taxon>IRL clade</taxon>
        <taxon>Trifolieae</taxon>
        <taxon>Trifolium</taxon>
    </lineage>
</organism>
<protein>
    <submittedName>
        <fullName evidence="1">Uncharacterized protein</fullName>
    </submittedName>
</protein>
<accession>A0A392T3A2</accession>
<name>A0A392T3A2_9FABA</name>
<proteinExistence type="predicted"/>
<sequence>MIHVVFLLPPTQPTASFTNLTSPANVHPSSINRRLSPPSIYSLLPPSFLLIRTRIM</sequence>
<evidence type="ECO:0000313" key="2">
    <source>
        <dbReference type="Proteomes" id="UP000265520"/>
    </source>
</evidence>
<keyword evidence="2" id="KW-1185">Reference proteome</keyword>
<reference evidence="1 2" key="1">
    <citation type="journal article" date="2018" name="Front. Plant Sci.">
        <title>Red Clover (Trifolium pratense) and Zigzag Clover (T. medium) - A Picture of Genomic Similarities and Differences.</title>
        <authorList>
            <person name="Dluhosova J."/>
            <person name="Istvanek J."/>
            <person name="Nedelnik J."/>
            <person name="Repkova J."/>
        </authorList>
    </citation>
    <scope>NUCLEOTIDE SEQUENCE [LARGE SCALE GENOMIC DNA]</scope>
    <source>
        <strain evidence="2">cv. 10/8</strain>
        <tissue evidence="1">Leaf</tissue>
    </source>
</reference>
<dbReference type="Proteomes" id="UP000265520">
    <property type="component" value="Unassembled WGS sequence"/>
</dbReference>
<dbReference type="EMBL" id="LXQA010492926">
    <property type="protein sequence ID" value="MCI55242.1"/>
    <property type="molecule type" value="Genomic_DNA"/>
</dbReference>
<evidence type="ECO:0000313" key="1">
    <source>
        <dbReference type="EMBL" id="MCI55242.1"/>
    </source>
</evidence>
<feature type="non-terminal residue" evidence="1">
    <location>
        <position position="56"/>
    </location>
</feature>
<dbReference type="AlphaFoldDB" id="A0A392T3A2"/>